<keyword evidence="9" id="KW-0325">Glycoprotein</keyword>
<evidence type="ECO:0000259" key="14">
    <source>
        <dbReference type="SMART" id="SM00768"/>
    </source>
</evidence>
<evidence type="ECO:0000256" key="5">
    <source>
        <dbReference type="ARBA" id="ARBA00022729"/>
    </source>
</evidence>
<dbReference type="GO" id="GO:0098552">
    <property type="term" value="C:side of membrane"/>
    <property type="evidence" value="ECO:0007669"/>
    <property type="project" value="UniProtKB-KW"/>
</dbReference>
<dbReference type="GO" id="GO:0009506">
    <property type="term" value="C:plasmodesma"/>
    <property type="evidence" value="ECO:0007669"/>
    <property type="project" value="UniProtKB-ARBA"/>
</dbReference>
<dbReference type="GO" id="GO:0005975">
    <property type="term" value="P:carbohydrate metabolic process"/>
    <property type="evidence" value="ECO:0007669"/>
    <property type="project" value="InterPro"/>
</dbReference>
<evidence type="ECO:0000256" key="10">
    <source>
        <dbReference type="ARBA" id="ARBA00023288"/>
    </source>
</evidence>
<evidence type="ECO:0000256" key="11">
    <source>
        <dbReference type="ARBA" id="ARBA00023295"/>
    </source>
</evidence>
<feature type="domain" description="X8" evidence="14">
    <location>
        <begin position="295"/>
        <end position="380"/>
    </location>
</feature>
<dbReference type="InterPro" id="IPR017853">
    <property type="entry name" value="GH"/>
</dbReference>
<dbReference type="Gramene" id="mRNA:HanXRQr2_Chr11g0469101">
    <property type="protein sequence ID" value="mRNA:HanXRQr2_Chr11g0469101"/>
    <property type="gene ID" value="HanXRQr2_Chr11g0469101"/>
</dbReference>
<keyword evidence="17" id="KW-1185">Reference proteome</keyword>
<comment type="subcellular location">
    <subcellularLocation>
        <location evidence="1">Cell membrane</location>
        <topology evidence="1">Lipid-anchor</topology>
        <topology evidence="1">GPI-anchor</topology>
    </subcellularLocation>
</comment>
<dbReference type="EC" id="3.2.1.39" evidence="15"/>
<feature type="signal peptide" evidence="13">
    <location>
        <begin position="1"/>
        <end position="20"/>
    </location>
</feature>
<reference evidence="15 17" key="1">
    <citation type="journal article" date="2017" name="Nature">
        <title>The sunflower genome provides insights into oil metabolism, flowering and Asterid evolution.</title>
        <authorList>
            <person name="Badouin H."/>
            <person name="Gouzy J."/>
            <person name="Grassa C.J."/>
            <person name="Murat F."/>
            <person name="Staton S.E."/>
            <person name="Cottret L."/>
            <person name="Lelandais-Briere C."/>
            <person name="Owens G.L."/>
            <person name="Carrere S."/>
            <person name="Mayjonade B."/>
            <person name="Legrand L."/>
            <person name="Gill N."/>
            <person name="Kane N.C."/>
            <person name="Bowers J.E."/>
            <person name="Hubner S."/>
            <person name="Bellec A."/>
            <person name="Berard A."/>
            <person name="Berges H."/>
            <person name="Blanchet N."/>
            <person name="Boniface M.C."/>
            <person name="Brunel D."/>
            <person name="Catrice O."/>
            <person name="Chaidir N."/>
            <person name="Claudel C."/>
            <person name="Donnadieu C."/>
            <person name="Faraut T."/>
            <person name="Fievet G."/>
            <person name="Helmstetter N."/>
            <person name="King M."/>
            <person name="Knapp S.J."/>
            <person name="Lai Z."/>
            <person name="Le Paslier M.C."/>
            <person name="Lippi Y."/>
            <person name="Lorenzon L."/>
            <person name="Mandel J.R."/>
            <person name="Marage G."/>
            <person name="Marchand G."/>
            <person name="Marquand E."/>
            <person name="Bret-Mestries E."/>
            <person name="Morien E."/>
            <person name="Nambeesan S."/>
            <person name="Nguyen T."/>
            <person name="Pegot-Espagnet P."/>
            <person name="Pouilly N."/>
            <person name="Raftis F."/>
            <person name="Sallet E."/>
            <person name="Schiex T."/>
            <person name="Thomas J."/>
            <person name="Vandecasteele C."/>
            <person name="Vares D."/>
            <person name="Vear F."/>
            <person name="Vautrin S."/>
            <person name="Crespi M."/>
            <person name="Mangin B."/>
            <person name="Burke J.M."/>
            <person name="Salse J."/>
            <person name="Munos S."/>
            <person name="Vincourt P."/>
            <person name="Rieseberg L.H."/>
            <person name="Langlade N.B."/>
        </authorList>
    </citation>
    <scope>NUCLEOTIDE SEQUENCE [LARGE SCALE GENOMIC DNA]</scope>
    <source>
        <strain evidence="17">cv. SF193</strain>
        <tissue evidence="15">Leaves</tissue>
    </source>
</reference>
<evidence type="ECO:0000256" key="6">
    <source>
        <dbReference type="ARBA" id="ARBA00022801"/>
    </source>
</evidence>
<comment type="similarity">
    <text evidence="2 12">Belongs to the glycosyl hydrolase 17 family.</text>
</comment>
<keyword evidence="11 15" id="KW-0326">Glycosidase</keyword>
<evidence type="ECO:0000313" key="16">
    <source>
        <dbReference type="EMBL" id="OTG06789.1"/>
    </source>
</evidence>
<name>A0A251T7P0_HELAN</name>
<evidence type="ECO:0000256" key="8">
    <source>
        <dbReference type="ARBA" id="ARBA00023157"/>
    </source>
</evidence>
<evidence type="ECO:0000256" key="3">
    <source>
        <dbReference type="ARBA" id="ARBA00022475"/>
    </source>
</evidence>
<dbReference type="PANTHER" id="PTHR31044">
    <property type="entry name" value="BETA-1,3 GLUCANASE"/>
    <property type="match status" value="1"/>
</dbReference>
<feature type="chain" id="PRO_5012015812" evidence="13">
    <location>
        <begin position="21"/>
        <end position="383"/>
    </location>
</feature>
<evidence type="ECO:0000313" key="15">
    <source>
        <dbReference type="EMBL" id="KAF5780185.1"/>
    </source>
</evidence>
<dbReference type="GO" id="GO:0005886">
    <property type="term" value="C:plasma membrane"/>
    <property type="evidence" value="ECO:0000318"/>
    <property type="project" value="GO_Central"/>
</dbReference>
<gene>
    <name evidence="16" type="ORF">HannXRQ_Chr11g0323181</name>
    <name evidence="15" type="ORF">HanXRQr2_Chr11g0469101</name>
</gene>
<organism evidence="16 17">
    <name type="scientific">Helianthus annuus</name>
    <name type="common">Common sunflower</name>
    <dbReference type="NCBI Taxonomy" id="4232"/>
    <lineage>
        <taxon>Eukaryota</taxon>
        <taxon>Viridiplantae</taxon>
        <taxon>Streptophyta</taxon>
        <taxon>Embryophyta</taxon>
        <taxon>Tracheophyta</taxon>
        <taxon>Spermatophyta</taxon>
        <taxon>Magnoliopsida</taxon>
        <taxon>eudicotyledons</taxon>
        <taxon>Gunneridae</taxon>
        <taxon>Pentapetalae</taxon>
        <taxon>asterids</taxon>
        <taxon>campanulids</taxon>
        <taxon>Asterales</taxon>
        <taxon>Asteraceae</taxon>
        <taxon>Asteroideae</taxon>
        <taxon>Heliantheae alliance</taxon>
        <taxon>Heliantheae</taxon>
        <taxon>Helianthus</taxon>
    </lineage>
</organism>
<evidence type="ECO:0000256" key="1">
    <source>
        <dbReference type="ARBA" id="ARBA00004609"/>
    </source>
</evidence>
<keyword evidence="4" id="KW-0336">GPI-anchor</keyword>
<proteinExistence type="inferred from homology"/>
<dbReference type="GO" id="GO:0042973">
    <property type="term" value="F:glucan endo-1,3-beta-D-glucosidase activity"/>
    <property type="evidence" value="ECO:0007669"/>
    <property type="project" value="UniProtKB-EC"/>
</dbReference>
<keyword evidence="3" id="KW-1003">Cell membrane</keyword>
<evidence type="ECO:0000313" key="17">
    <source>
        <dbReference type="Proteomes" id="UP000215914"/>
    </source>
</evidence>
<dbReference type="Pfam" id="PF00332">
    <property type="entry name" value="Glyco_hydro_17"/>
    <property type="match status" value="1"/>
</dbReference>
<dbReference type="InterPro" id="IPR044788">
    <property type="entry name" value="X8_dom_prot"/>
</dbReference>
<reference evidence="16" key="2">
    <citation type="submission" date="2017-02" db="EMBL/GenBank/DDBJ databases">
        <title>Sunflower complete genome.</title>
        <authorList>
            <person name="Langlade N."/>
            <person name="Munos S."/>
        </authorList>
    </citation>
    <scope>NUCLEOTIDE SEQUENCE [LARGE SCALE GENOMIC DNA]</scope>
    <source>
        <tissue evidence="16">Leaves</tissue>
    </source>
</reference>
<dbReference type="InterPro" id="IPR012946">
    <property type="entry name" value="X8"/>
</dbReference>
<dbReference type="SUPFAM" id="SSF51445">
    <property type="entry name" value="(Trans)glycosidases"/>
    <property type="match status" value="1"/>
</dbReference>
<evidence type="ECO:0000256" key="9">
    <source>
        <dbReference type="ARBA" id="ARBA00023180"/>
    </source>
</evidence>
<keyword evidence="5 13" id="KW-0732">Signal</keyword>
<dbReference type="PANTHER" id="PTHR31044:SF140">
    <property type="entry name" value="EXPRESSED PROTEIN"/>
    <property type="match status" value="1"/>
</dbReference>
<dbReference type="Proteomes" id="UP000215914">
    <property type="component" value="Chromosome 11"/>
</dbReference>
<evidence type="ECO:0000256" key="7">
    <source>
        <dbReference type="ARBA" id="ARBA00023136"/>
    </source>
</evidence>
<evidence type="ECO:0000256" key="13">
    <source>
        <dbReference type="SAM" id="SignalP"/>
    </source>
</evidence>
<dbReference type="AlphaFoldDB" id="A0A251T7P0"/>
<dbReference type="InParanoid" id="A0A251T7P0"/>
<dbReference type="Gene3D" id="1.20.58.1040">
    <property type="match status" value="1"/>
</dbReference>
<dbReference type="InterPro" id="IPR000490">
    <property type="entry name" value="Glyco_hydro_17"/>
</dbReference>
<reference evidence="15" key="3">
    <citation type="submission" date="2020-06" db="EMBL/GenBank/DDBJ databases">
        <title>Helianthus annuus Genome sequencing and assembly Release 2.</title>
        <authorList>
            <person name="Gouzy J."/>
            <person name="Langlade N."/>
            <person name="Munos S."/>
        </authorList>
    </citation>
    <scope>NUCLEOTIDE SEQUENCE</scope>
    <source>
        <tissue evidence="15">Leaves</tissue>
    </source>
</reference>
<dbReference type="EMBL" id="MNCJ02000326">
    <property type="protein sequence ID" value="KAF5780185.1"/>
    <property type="molecule type" value="Genomic_DNA"/>
</dbReference>
<dbReference type="OrthoDB" id="421038at2759"/>
<keyword evidence="6 16" id="KW-0378">Hydrolase</keyword>
<sequence>MFKITILLLSLFFHSPSVLCQNWLHIMTLHSNDAPVQTLGVSVDEDKLTKVSNNILTAENWLRTHVLSYYPSTNIKYIILTNKLLCNAENINQEDMITMVMNAMKNLYHSLTRWGLEREIKVSVSVSFSVSVSSGCFRNSYLKPVFGLLEKINSTYTVNPTHFSDEIVELLASELKSMNGLDGFRSETVNVIVPTLNQARFTSRKLSFIDDLWSVSAPPPPTAAVEFSPAPEIQAPVMAPASSPSHPYGYGYSLPPCNPYPHGYHAAPPEVRAAPPMVGKVGEPMAATPMAKEELWCVAKPSVPSEKLQVALDYACGAGGADCGPIKPNGSCYSPDSVVAHASYAFNSYWQKNKKNGGVCGFEGTAMLISSDPSFLHCRFILG</sequence>
<dbReference type="FunCoup" id="A0A251T7P0">
    <property type="interactions" value="445"/>
</dbReference>
<protein>
    <submittedName>
        <fullName evidence="15">Glucan endo-1,3-beta-D-glucosidase</fullName>
        <ecNumber evidence="15">3.2.1.39</ecNumber>
    </submittedName>
    <submittedName>
        <fullName evidence="16">Putative O-Glycosyl hydrolases family 17 protein</fullName>
    </submittedName>
</protein>
<dbReference type="OMA" id="HALVRWG"/>
<evidence type="ECO:0000256" key="4">
    <source>
        <dbReference type="ARBA" id="ARBA00022622"/>
    </source>
</evidence>
<keyword evidence="8" id="KW-1015">Disulfide bond</keyword>
<dbReference type="FunFam" id="1.20.58.1040:FF:000001">
    <property type="entry name" value="Glucan endo-1,3-beta-glucosidase 4"/>
    <property type="match status" value="1"/>
</dbReference>
<keyword evidence="7" id="KW-0472">Membrane</keyword>
<accession>A0A251T7P0</accession>
<evidence type="ECO:0000256" key="2">
    <source>
        <dbReference type="ARBA" id="ARBA00008773"/>
    </source>
</evidence>
<dbReference type="EMBL" id="CM007900">
    <property type="protein sequence ID" value="OTG06789.1"/>
    <property type="molecule type" value="Genomic_DNA"/>
</dbReference>
<dbReference type="Gene3D" id="3.20.20.80">
    <property type="entry name" value="Glycosidases"/>
    <property type="match status" value="1"/>
</dbReference>
<evidence type="ECO:0000256" key="12">
    <source>
        <dbReference type="RuleBase" id="RU004335"/>
    </source>
</evidence>
<keyword evidence="10" id="KW-0449">Lipoprotein</keyword>
<dbReference type="SMART" id="SM00768">
    <property type="entry name" value="X8"/>
    <property type="match status" value="1"/>
</dbReference>
<dbReference type="Pfam" id="PF07983">
    <property type="entry name" value="X8"/>
    <property type="match status" value="1"/>
</dbReference>